<feature type="transmembrane region" description="Helical" evidence="10">
    <location>
        <begin position="453"/>
        <end position="473"/>
    </location>
</feature>
<feature type="transmembrane region" description="Helical" evidence="10">
    <location>
        <begin position="267"/>
        <end position="289"/>
    </location>
</feature>
<keyword evidence="12" id="KW-1185">Reference proteome</keyword>
<feature type="transmembrane region" description="Helical" evidence="10">
    <location>
        <begin position="43"/>
        <end position="60"/>
    </location>
</feature>
<dbReference type="OMA" id="FQVPPMH"/>
<evidence type="ECO:0000256" key="1">
    <source>
        <dbReference type="ARBA" id="ARBA00004477"/>
    </source>
</evidence>
<protein>
    <recommendedName>
        <fullName evidence="10">Alpha-1,3-glucosyltransferase</fullName>
        <ecNumber evidence="10">2.4.1.-</ecNumber>
    </recommendedName>
</protein>
<feature type="transmembrane region" description="Helical" evidence="10">
    <location>
        <begin position="334"/>
        <end position="355"/>
    </location>
</feature>
<dbReference type="Proteomes" id="UP000018144">
    <property type="component" value="Unassembled WGS sequence"/>
</dbReference>
<evidence type="ECO:0000256" key="7">
    <source>
        <dbReference type="ARBA" id="ARBA00022824"/>
    </source>
</evidence>
<keyword evidence="4 10" id="KW-0328">Glycosyltransferase</keyword>
<feature type="transmembrane region" description="Helical" evidence="10">
    <location>
        <begin position="241"/>
        <end position="261"/>
    </location>
</feature>
<evidence type="ECO:0000256" key="4">
    <source>
        <dbReference type="ARBA" id="ARBA00022676"/>
    </source>
</evidence>
<feature type="transmembrane region" description="Helical" evidence="10">
    <location>
        <begin position="485"/>
        <end position="506"/>
    </location>
</feature>
<sequence length="521" mass="59152">MASTTPRKKRPTRSARSVSFSLPPLKFPLARLVHPLQSSTSQWLVLPVLLMIAFLFRWAVGLGSYSGMAAPPMHGDFEAQRHWMEITTKLPVREWYWHDLQWWGLDYPPLTAYHSWLVGLIGSKINPTWFALHDSRGVDDPILKVFMRVSVVASEYLTYIPAIVLFVRSYGARSGLNSYEKSIAFAAILMNPSIMLIDHGHFQFNTVMFGFAFLAVDCFLTDHLLWGSFFFVCSLCFKQMALYYAPAVFAYLLGLCFFPKFDFGRLFMLGATVIATFMVMFAPLVVFGGPEQVKQCIIRVFPFARGLWEDKVANFWCASNVAIKYKEYFDQSQLQLASLLATLAGIMPTCLILFFYPQKRLLPLGLATCAWSFFLFSFQVHEKSVLLPLLPLTLFHAGSLDTDTTSWITWVNNIAVFSLWPLLKRDGLALQYTVIGMFYAWLMGTFQRLPKGWFGKLVHLGSYAAVIGLHVAEQVVGKVEGLPDLWTVGNVLVCFGCYVLAWGWALQRLWNEAKSPKNKTE</sequence>
<feature type="transmembrane region" description="Helical" evidence="10">
    <location>
        <begin position="145"/>
        <end position="167"/>
    </location>
</feature>
<evidence type="ECO:0000313" key="12">
    <source>
        <dbReference type="Proteomes" id="UP000018144"/>
    </source>
</evidence>
<dbReference type="PANTHER" id="PTHR12413:SF1">
    <property type="entry name" value="DOLICHYL PYROPHOSPHATE MAN9GLCNAC2 ALPHA-1,3-GLUCOSYLTRANSFERASE"/>
    <property type="match status" value="1"/>
</dbReference>
<keyword evidence="6 10" id="KW-0812">Transmembrane</keyword>
<dbReference type="EC" id="2.4.1.-" evidence="10"/>
<proteinExistence type="inferred from homology"/>
<dbReference type="InterPro" id="IPR004856">
    <property type="entry name" value="Glyco_trans_ALG6/ALG8"/>
</dbReference>
<keyword evidence="9 10" id="KW-0472">Membrane</keyword>
<dbReference type="OrthoDB" id="5589195at2759"/>
<dbReference type="PANTHER" id="PTHR12413">
    <property type="entry name" value="DOLICHYL GLYCOSYLTRANSFERASE"/>
    <property type="match status" value="1"/>
</dbReference>
<feature type="transmembrane region" description="Helical" evidence="10">
    <location>
        <begin position="428"/>
        <end position="446"/>
    </location>
</feature>
<evidence type="ECO:0000256" key="3">
    <source>
        <dbReference type="ARBA" id="ARBA00008715"/>
    </source>
</evidence>
<evidence type="ECO:0000256" key="9">
    <source>
        <dbReference type="ARBA" id="ARBA00023136"/>
    </source>
</evidence>
<name>U4LQP8_PYROM</name>
<dbReference type="STRING" id="1076935.U4LQP8"/>
<evidence type="ECO:0000256" key="10">
    <source>
        <dbReference type="RuleBase" id="RU363110"/>
    </source>
</evidence>
<comment type="similarity">
    <text evidence="3 10">Belongs to the ALG6/ALG8 glucosyltransferase family.</text>
</comment>
<evidence type="ECO:0000256" key="8">
    <source>
        <dbReference type="ARBA" id="ARBA00022989"/>
    </source>
</evidence>
<dbReference type="UniPathway" id="UPA00378"/>
<evidence type="ECO:0000256" key="2">
    <source>
        <dbReference type="ARBA" id="ARBA00004922"/>
    </source>
</evidence>
<dbReference type="GO" id="GO:0042281">
    <property type="term" value="F:dolichyl pyrophosphate Man9GlcNAc2 alpha-1,3-glucosyltransferase activity"/>
    <property type="evidence" value="ECO:0007669"/>
    <property type="project" value="TreeGrafter"/>
</dbReference>
<keyword evidence="8 10" id="KW-1133">Transmembrane helix</keyword>
<dbReference type="GO" id="GO:0005789">
    <property type="term" value="C:endoplasmic reticulum membrane"/>
    <property type="evidence" value="ECO:0007669"/>
    <property type="project" value="UniProtKB-SubCell"/>
</dbReference>
<keyword evidence="5 10" id="KW-0808">Transferase</keyword>
<feature type="transmembrane region" description="Helical" evidence="10">
    <location>
        <begin position="209"/>
        <end position="232"/>
    </location>
</feature>
<organism evidence="11 12">
    <name type="scientific">Pyronema omphalodes (strain CBS 100304)</name>
    <name type="common">Pyronema confluens</name>
    <dbReference type="NCBI Taxonomy" id="1076935"/>
    <lineage>
        <taxon>Eukaryota</taxon>
        <taxon>Fungi</taxon>
        <taxon>Dikarya</taxon>
        <taxon>Ascomycota</taxon>
        <taxon>Pezizomycotina</taxon>
        <taxon>Pezizomycetes</taxon>
        <taxon>Pezizales</taxon>
        <taxon>Pyronemataceae</taxon>
        <taxon>Pyronema</taxon>
    </lineage>
</organism>
<evidence type="ECO:0000256" key="6">
    <source>
        <dbReference type="ARBA" id="ARBA00022692"/>
    </source>
</evidence>
<dbReference type="AlphaFoldDB" id="U4LQP8"/>
<feature type="transmembrane region" description="Helical" evidence="10">
    <location>
        <begin position="361"/>
        <end position="378"/>
    </location>
</feature>
<evidence type="ECO:0000256" key="5">
    <source>
        <dbReference type="ARBA" id="ARBA00022679"/>
    </source>
</evidence>
<comment type="pathway">
    <text evidence="2 10">Protein modification; protein glycosylation.</text>
</comment>
<accession>U4LQP8</accession>
<reference evidence="11 12" key="1">
    <citation type="journal article" date="2013" name="PLoS Genet.">
        <title>The genome and development-dependent transcriptomes of Pyronema confluens: a window into fungal evolution.</title>
        <authorList>
            <person name="Traeger S."/>
            <person name="Altegoer F."/>
            <person name="Freitag M."/>
            <person name="Gabaldon T."/>
            <person name="Kempken F."/>
            <person name="Kumar A."/>
            <person name="Marcet-Houben M."/>
            <person name="Poggeler S."/>
            <person name="Stajich J.E."/>
            <person name="Nowrousian M."/>
        </authorList>
    </citation>
    <scope>NUCLEOTIDE SEQUENCE [LARGE SCALE GENOMIC DNA]</scope>
    <source>
        <strain evidence="12">CBS 100304</strain>
        <tissue evidence="11">Vegetative mycelium</tissue>
    </source>
</reference>
<dbReference type="eggNOG" id="KOG2575">
    <property type="taxonomic scope" value="Eukaryota"/>
</dbReference>
<gene>
    <name evidence="11" type="ORF">PCON_06287</name>
</gene>
<dbReference type="Pfam" id="PF03155">
    <property type="entry name" value="Alg6_Alg8"/>
    <property type="match status" value="1"/>
</dbReference>
<evidence type="ECO:0000313" key="11">
    <source>
        <dbReference type="EMBL" id="CCX29626.1"/>
    </source>
</evidence>
<dbReference type="EMBL" id="HF935309">
    <property type="protein sequence ID" value="CCX29626.1"/>
    <property type="molecule type" value="Genomic_DNA"/>
</dbReference>
<comment type="subcellular location">
    <subcellularLocation>
        <location evidence="1 10">Endoplasmic reticulum membrane</location>
        <topology evidence="1 10">Multi-pass membrane protein</topology>
    </subcellularLocation>
</comment>
<keyword evidence="7 10" id="KW-0256">Endoplasmic reticulum</keyword>